<name>A0AAI9GI46_PROST</name>
<comment type="similarity">
    <text evidence="1 3">Belongs to the short-chain dehydrogenases/reductases (SDR) family.</text>
</comment>
<dbReference type="InterPro" id="IPR002347">
    <property type="entry name" value="SDR_fam"/>
</dbReference>
<keyword evidence="2" id="KW-0560">Oxidoreductase</keyword>
<accession>A0AAI9GI46</accession>
<evidence type="ECO:0000256" key="2">
    <source>
        <dbReference type="ARBA" id="ARBA00023002"/>
    </source>
</evidence>
<gene>
    <name evidence="4" type="ORF">RG298_003349</name>
</gene>
<evidence type="ECO:0000256" key="3">
    <source>
        <dbReference type="RuleBase" id="RU000363"/>
    </source>
</evidence>
<evidence type="ECO:0000256" key="1">
    <source>
        <dbReference type="ARBA" id="ARBA00006484"/>
    </source>
</evidence>
<proteinExistence type="inferred from homology"/>
<dbReference type="PRINTS" id="PR00081">
    <property type="entry name" value="GDHRDH"/>
</dbReference>
<dbReference type="PRINTS" id="PR00080">
    <property type="entry name" value="SDRFAMILY"/>
</dbReference>
<reference evidence="4" key="1">
    <citation type="submission" date="2024-02" db="EMBL/GenBank/DDBJ databases">
        <authorList>
            <consortium name="Clinical and Environmental Microbiology Branch: Whole genome sequencing antimicrobial resistance pathogens in the healthcare setting"/>
        </authorList>
    </citation>
    <scope>NUCLEOTIDE SEQUENCE</scope>
    <source>
        <strain evidence="4">2021GO-0154</strain>
    </source>
</reference>
<dbReference type="PANTHER" id="PTHR42901">
    <property type="entry name" value="ALCOHOL DEHYDROGENASE"/>
    <property type="match status" value="1"/>
</dbReference>
<dbReference type="PANTHER" id="PTHR42901:SF1">
    <property type="entry name" value="ALCOHOL DEHYDROGENASE"/>
    <property type="match status" value="1"/>
</dbReference>
<protein>
    <submittedName>
        <fullName evidence="4">SDR family NAD(P)-dependent oxidoreductase</fullName>
    </submittedName>
</protein>
<dbReference type="CDD" id="cd05233">
    <property type="entry name" value="SDR_c"/>
    <property type="match status" value="1"/>
</dbReference>
<dbReference type="GO" id="GO:0016491">
    <property type="term" value="F:oxidoreductase activity"/>
    <property type="evidence" value="ECO:0007669"/>
    <property type="project" value="UniProtKB-KW"/>
</dbReference>
<comment type="caution">
    <text evidence="4">The sequence shown here is derived from an EMBL/GenBank/DDBJ whole genome shotgun (WGS) entry which is preliminary data.</text>
</comment>
<dbReference type="EMBL" id="ABMABF030000012">
    <property type="protein sequence ID" value="EMJ5135591.1"/>
    <property type="molecule type" value="Genomic_DNA"/>
</dbReference>
<dbReference type="InterPro" id="IPR020904">
    <property type="entry name" value="Sc_DH/Rdtase_CS"/>
</dbReference>
<dbReference type="SUPFAM" id="SSF51735">
    <property type="entry name" value="NAD(P)-binding Rossmann-fold domains"/>
    <property type="match status" value="1"/>
</dbReference>
<dbReference type="Pfam" id="PF00106">
    <property type="entry name" value="adh_short"/>
    <property type="match status" value="1"/>
</dbReference>
<sequence>MKQQHYAVITGASSGIGRSIAKAFAKKGMNIIAVARRDNLLVKLKDEIAGINPDIEVIVKKCDLSSTEQAIAFYHSLTHYQVQVWVNNAGMGYYGSVSSQPVDKIQTMLNLNIQSLVILSSLYINDYRDIADTQLINISSAGGYTIVPNAVTYCASKFFVSSFTEGLARELIAEGAQLRAKVLAPAATKTEFGQVANNVEHYDYDVSFGTYHTSEQLAEFAMALYDSDSITGYVDRESFNFQLVDGKMLNAYNSKFNQKS</sequence>
<dbReference type="AlphaFoldDB" id="A0AAI9GI46"/>
<organism evidence="4">
    <name type="scientific">Providencia stuartii</name>
    <dbReference type="NCBI Taxonomy" id="588"/>
    <lineage>
        <taxon>Bacteria</taxon>
        <taxon>Pseudomonadati</taxon>
        <taxon>Pseudomonadota</taxon>
        <taxon>Gammaproteobacteria</taxon>
        <taxon>Enterobacterales</taxon>
        <taxon>Morganellaceae</taxon>
        <taxon>Providencia</taxon>
    </lineage>
</organism>
<dbReference type="InterPro" id="IPR036291">
    <property type="entry name" value="NAD(P)-bd_dom_sf"/>
</dbReference>
<dbReference type="PROSITE" id="PS00061">
    <property type="entry name" value="ADH_SHORT"/>
    <property type="match status" value="1"/>
</dbReference>
<evidence type="ECO:0000313" key="4">
    <source>
        <dbReference type="EMBL" id="EMJ5135591.1"/>
    </source>
</evidence>
<dbReference type="Gene3D" id="3.40.50.720">
    <property type="entry name" value="NAD(P)-binding Rossmann-like Domain"/>
    <property type="match status" value="1"/>
</dbReference>